<proteinExistence type="predicted"/>
<evidence type="ECO:0000313" key="4">
    <source>
        <dbReference type="Proteomes" id="UP000235659"/>
    </source>
</evidence>
<reference evidence="3 4" key="1">
    <citation type="submission" date="2018-01" db="EMBL/GenBank/DDBJ databases">
        <title>Whole genome analyses suggest that Burkholderia sensu lato contains two further novel genera in the rhizoxinica-symbiotica group Mycetohabitans gen. nov., and Trinickia gen. nov.: implications for the evolution of diazotrophy and nodulation in the Burkholderiaceae.</title>
        <authorList>
            <person name="Estrada-de los Santos P."/>
            <person name="Palmer M."/>
            <person name="Chavez-Ramirez B."/>
            <person name="Beukes C."/>
            <person name="Steenkamp E.T."/>
            <person name="Hirsch A.M."/>
            <person name="Manyaka P."/>
            <person name="Maluk M."/>
            <person name="Lafos M."/>
            <person name="Crook M."/>
            <person name="Gross E."/>
            <person name="Simon M.F."/>
            <person name="Bueno dos Reis Junior F."/>
            <person name="Poole P.S."/>
            <person name="Venter S.N."/>
            <person name="James E.K."/>
        </authorList>
    </citation>
    <scope>NUCLEOTIDE SEQUENCE [LARGE SCALE GENOMIC DNA]</scope>
    <source>
        <strain evidence="3 4">WSM 3937</strain>
    </source>
</reference>
<sequence length="170" mass="18130">MNAVVLSQPDVRYEGHPIAAYELAARTVSGLEKIVELNVQTVKTSLSEQRALVDAALSSESFNQVFDLQFQQFPAAIKKTCAYWGHVEDIAVDTRNELAEVVQNSVQSYLTTLFSMIDSATSIGTASGGRTNVTSPLAIEQPPGARNEPVAIVDSSGNVVPPSGRASGLH</sequence>
<dbReference type="AlphaFoldDB" id="A0A2N7WSG8"/>
<dbReference type="EMBL" id="PNXY01000004">
    <property type="protein sequence ID" value="PMS32334.1"/>
    <property type="molecule type" value="Genomic_DNA"/>
</dbReference>
<dbReference type="InterPro" id="IPR010127">
    <property type="entry name" value="Phasin_subfam-1"/>
</dbReference>
<dbReference type="EMBL" id="CADIJZ010000028">
    <property type="protein sequence ID" value="CAB3731824.1"/>
    <property type="molecule type" value="Genomic_DNA"/>
</dbReference>
<protein>
    <submittedName>
        <fullName evidence="3">Phasin</fullName>
    </submittedName>
</protein>
<dbReference type="Proteomes" id="UP000235659">
    <property type="component" value="Unassembled WGS sequence"/>
</dbReference>
<accession>A0A2N7WSG8</accession>
<dbReference type="Proteomes" id="UP000494205">
    <property type="component" value="Unassembled WGS sequence"/>
</dbReference>
<evidence type="ECO:0000313" key="3">
    <source>
        <dbReference type="EMBL" id="PMS32334.1"/>
    </source>
</evidence>
<name>A0A2N7WSG8_9BURK</name>
<dbReference type="NCBIfam" id="TIGR01841">
    <property type="entry name" value="phasin"/>
    <property type="match status" value="1"/>
</dbReference>
<gene>
    <name evidence="3" type="ORF">C0Z16_06900</name>
    <name evidence="2" type="ORF">LMG27174_05869</name>
</gene>
<dbReference type="RefSeq" id="WP_102631433.1">
    <property type="nucleotide sequence ID" value="NZ_CADIJZ010000028.1"/>
</dbReference>
<dbReference type="InterPro" id="IPR018968">
    <property type="entry name" value="Phasin"/>
</dbReference>
<organism evidence="2 5">
    <name type="scientific">Paraburkholderia rhynchosiae</name>
    <dbReference type="NCBI Taxonomy" id="487049"/>
    <lineage>
        <taxon>Bacteria</taxon>
        <taxon>Pseudomonadati</taxon>
        <taxon>Pseudomonadota</taxon>
        <taxon>Betaproteobacteria</taxon>
        <taxon>Burkholderiales</taxon>
        <taxon>Burkholderiaceae</taxon>
        <taxon>Paraburkholderia</taxon>
    </lineage>
</organism>
<evidence type="ECO:0000259" key="1">
    <source>
        <dbReference type="Pfam" id="PF09361"/>
    </source>
</evidence>
<dbReference type="Pfam" id="PF09361">
    <property type="entry name" value="Phasin_2"/>
    <property type="match status" value="1"/>
</dbReference>
<dbReference type="OrthoDB" id="9006995at2"/>
<keyword evidence="4" id="KW-1185">Reference proteome</keyword>
<reference evidence="2 5" key="2">
    <citation type="submission" date="2020-04" db="EMBL/GenBank/DDBJ databases">
        <authorList>
            <person name="De Canck E."/>
        </authorList>
    </citation>
    <scope>NUCLEOTIDE SEQUENCE [LARGE SCALE GENOMIC DNA]</scope>
    <source>
        <strain evidence="2 5">LMG 27174</strain>
    </source>
</reference>
<evidence type="ECO:0000313" key="5">
    <source>
        <dbReference type="Proteomes" id="UP000494205"/>
    </source>
</evidence>
<evidence type="ECO:0000313" key="2">
    <source>
        <dbReference type="EMBL" id="CAB3731824.1"/>
    </source>
</evidence>
<feature type="domain" description="Phasin" evidence="1">
    <location>
        <begin position="20"/>
        <end position="105"/>
    </location>
</feature>